<sequence length="274" mass="32436">MIEKYIQDSNIERKARYSRKIENKTNISLFNDTVYSAKKVGYEDQIKRKNLKTLDIHESVEENKNSKVKKQFVYRKLVNVSLLNNDKLADLFAEKEDILMYRANPWVINLAEQIFNEYTENRKIKSQNVFEKYMLDLTKEFPEKFSQAFIKSMLRNKTAIIYNVEKDVVHRIKRLKILSSELKENKLSNVIIRSKNQSGTKLSYQDTINSVALMIMRSIDPTAKKQYIRVPLNTLNLHLGDHDFDLHNIDAYLKKPKFVKYLKANEIGDEYKPW</sequence>
<organism evidence="1 2">
    <name type="scientific">Mycoplasmoides gallisepticum</name>
    <name type="common">Mycoplasma gallisepticum</name>
    <dbReference type="NCBI Taxonomy" id="2096"/>
    <lineage>
        <taxon>Bacteria</taxon>
        <taxon>Bacillati</taxon>
        <taxon>Mycoplasmatota</taxon>
        <taxon>Mycoplasmoidales</taxon>
        <taxon>Mycoplasmoidaceae</taxon>
        <taxon>Mycoplasmoides</taxon>
    </lineage>
</organism>
<proteinExistence type="predicted"/>
<accession>A0A3B0PIC1</accession>
<name>A0A3B0PIC1_MYCGL</name>
<reference evidence="2" key="1">
    <citation type="submission" date="2018-06" db="EMBL/GenBank/DDBJ databases">
        <authorList>
            <consortium name="Pathogen Informatics"/>
        </authorList>
    </citation>
    <scope>NUCLEOTIDE SEQUENCE [LARGE SCALE GENOMIC DNA]</scope>
    <source>
        <strain evidence="2">NCTC10115</strain>
    </source>
</reference>
<evidence type="ECO:0000313" key="2">
    <source>
        <dbReference type="Proteomes" id="UP000260136"/>
    </source>
</evidence>
<dbReference type="Proteomes" id="UP000260136">
    <property type="component" value="Chromosome"/>
</dbReference>
<dbReference type="STRING" id="1006581.GCW_03760"/>
<dbReference type="AlphaFoldDB" id="A0A3B0PIC1"/>
<protein>
    <submittedName>
        <fullName evidence="1">Uncharacterized protein conserved in bacteria</fullName>
    </submittedName>
</protein>
<dbReference type="EMBL" id="LS991952">
    <property type="protein sequence ID" value="SYV95570.1"/>
    <property type="molecule type" value="Genomic_DNA"/>
</dbReference>
<feature type="non-terminal residue" evidence="1">
    <location>
        <position position="274"/>
    </location>
</feature>
<evidence type="ECO:0000313" key="1">
    <source>
        <dbReference type="EMBL" id="SYV95570.1"/>
    </source>
</evidence>
<gene>
    <name evidence="1" type="ORF">NCTC10115_01475</name>
</gene>